<evidence type="ECO:0000256" key="2">
    <source>
        <dbReference type="ARBA" id="ARBA00009477"/>
    </source>
</evidence>
<feature type="domain" description="Multidrug resistance protein MdtA-like barrel-sandwich hybrid" evidence="5">
    <location>
        <begin position="84"/>
        <end position="225"/>
    </location>
</feature>
<feature type="domain" description="Multidrug resistance protein MdtA-like C-terminal permuted SH3" evidence="7">
    <location>
        <begin position="322"/>
        <end position="382"/>
    </location>
</feature>
<gene>
    <name evidence="8" type="ORF">HMPREF9420_1245</name>
</gene>
<comment type="caution">
    <text evidence="8">The sequence shown here is derived from an EMBL/GenBank/DDBJ whole genome shotgun (WGS) entry which is preliminary data.</text>
</comment>
<dbReference type="GO" id="GO:0046677">
    <property type="term" value="P:response to antibiotic"/>
    <property type="evidence" value="ECO:0007669"/>
    <property type="project" value="TreeGrafter"/>
</dbReference>
<comment type="similarity">
    <text evidence="2">Belongs to the membrane fusion protein (MFP) (TC 8.A.1) family.</text>
</comment>
<dbReference type="AlphaFoldDB" id="E6MP27"/>
<dbReference type="PANTHER" id="PTHR30158:SF23">
    <property type="entry name" value="MULTIDRUG RESISTANCE PROTEIN MEXA"/>
    <property type="match status" value="1"/>
</dbReference>
<evidence type="ECO:0000313" key="8">
    <source>
        <dbReference type="EMBL" id="EFV04614.1"/>
    </source>
</evidence>
<reference evidence="8 9" key="1">
    <citation type="submission" date="2010-12" db="EMBL/GenBank/DDBJ databases">
        <authorList>
            <person name="Muzny D."/>
            <person name="Qin X."/>
            <person name="Deng J."/>
            <person name="Jiang H."/>
            <person name="Liu Y."/>
            <person name="Qu J."/>
            <person name="Song X.-Z."/>
            <person name="Zhang L."/>
            <person name="Thornton R."/>
            <person name="Coyle M."/>
            <person name="Francisco L."/>
            <person name="Jackson L."/>
            <person name="Javaid M."/>
            <person name="Korchina V."/>
            <person name="Kovar C."/>
            <person name="Mata R."/>
            <person name="Mathew T."/>
            <person name="Ngo R."/>
            <person name="Nguyen L."/>
            <person name="Nguyen N."/>
            <person name="Okwuonu G."/>
            <person name="Ongeri F."/>
            <person name="Pham C."/>
            <person name="Simmons D."/>
            <person name="Wilczek-Boney K."/>
            <person name="Hale W."/>
            <person name="Jakkamsetti A."/>
            <person name="Pham P."/>
            <person name="Ruth R."/>
            <person name="San Lucas F."/>
            <person name="Warren J."/>
            <person name="Zhang J."/>
            <person name="Zhao Z."/>
            <person name="Zhou C."/>
            <person name="Zhu D."/>
            <person name="Lee S."/>
            <person name="Bess C."/>
            <person name="Blankenburg K."/>
            <person name="Forbes L."/>
            <person name="Fu Q."/>
            <person name="Gubbala S."/>
            <person name="Hirani K."/>
            <person name="Jayaseelan J.C."/>
            <person name="Lara F."/>
            <person name="Munidasa M."/>
            <person name="Palculict T."/>
            <person name="Patil S."/>
            <person name="Pu L.-L."/>
            <person name="Saada N."/>
            <person name="Tang L."/>
            <person name="Weissenberger G."/>
            <person name="Zhu Y."/>
            <person name="Hemphill L."/>
            <person name="Shang Y."/>
            <person name="Youmans B."/>
            <person name="Ayvaz T."/>
            <person name="Ross M."/>
            <person name="Santibanez J."/>
            <person name="Aqrawi P."/>
            <person name="Gross S."/>
            <person name="Joshi V."/>
            <person name="Fowler G."/>
            <person name="Nazareth L."/>
            <person name="Reid J."/>
            <person name="Worley K."/>
            <person name="Petrosino J."/>
            <person name="Highlander S."/>
            <person name="Gibbs R."/>
        </authorList>
    </citation>
    <scope>NUCLEOTIDE SEQUENCE [LARGE SCALE GENOMIC DNA]</scope>
    <source>
        <strain evidence="8 9">DSM 15606</strain>
    </source>
</reference>
<dbReference type="EMBL" id="AEQO01000115">
    <property type="protein sequence ID" value="EFV04614.1"/>
    <property type="molecule type" value="Genomic_DNA"/>
</dbReference>
<evidence type="ECO:0000259" key="4">
    <source>
        <dbReference type="Pfam" id="PF25876"/>
    </source>
</evidence>
<dbReference type="Gene3D" id="1.10.287.470">
    <property type="entry name" value="Helix hairpin bin"/>
    <property type="match status" value="1"/>
</dbReference>
<evidence type="ECO:0000256" key="1">
    <source>
        <dbReference type="ARBA" id="ARBA00004196"/>
    </source>
</evidence>
<dbReference type="Proteomes" id="UP000003874">
    <property type="component" value="Unassembled WGS sequence"/>
</dbReference>
<accession>E6MP27</accession>
<evidence type="ECO:0000259" key="6">
    <source>
        <dbReference type="Pfam" id="PF25944"/>
    </source>
</evidence>
<keyword evidence="9" id="KW-1185">Reference proteome</keyword>
<comment type="subcellular location">
    <subcellularLocation>
        <location evidence="1">Cell envelope</location>
    </subcellularLocation>
</comment>
<evidence type="ECO:0000256" key="3">
    <source>
        <dbReference type="SAM" id="Coils"/>
    </source>
</evidence>
<dbReference type="InterPro" id="IPR058627">
    <property type="entry name" value="MdtA-like_C"/>
</dbReference>
<dbReference type="InterPro" id="IPR058626">
    <property type="entry name" value="MdtA-like_b-barrel"/>
</dbReference>
<dbReference type="Pfam" id="PF25917">
    <property type="entry name" value="BSH_RND"/>
    <property type="match status" value="1"/>
</dbReference>
<dbReference type="GO" id="GO:0022857">
    <property type="term" value="F:transmembrane transporter activity"/>
    <property type="evidence" value="ECO:0007669"/>
    <property type="project" value="InterPro"/>
</dbReference>
<feature type="coiled-coil region" evidence="3">
    <location>
        <begin position="162"/>
        <end position="189"/>
    </location>
</feature>
<dbReference type="Gene3D" id="2.40.30.170">
    <property type="match status" value="1"/>
</dbReference>
<dbReference type="eggNOG" id="COG0845">
    <property type="taxonomic scope" value="Bacteria"/>
</dbReference>
<dbReference type="STRING" id="888832.HMPREF9420_1245"/>
<dbReference type="Gene3D" id="2.40.50.100">
    <property type="match status" value="1"/>
</dbReference>
<name>E6MP27_9BACT</name>
<dbReference type="Pfam" id="PF25944">
    <property type="entry name" value="Beta-barrel_RND"/>
    <property type="match status" value="1"/>
</dbReference>
<evidence type="ECO:0000313" key="9">
    <source>
        <dbReference type="Proteomes" id="UP000003874"/>
    </source>
</evidence>
<dbReference type="Pfam" id="PF25967">
    <property type="entry name" value="RND-MFP_C"/>
    <property type="match status" value="1"/>
</dbReference>
<dbReference type="PANTHER" id="PTHR30158">
    <property type="entry name" value="ACRA/E-RELATED COMPONENT OF DRUG EFFLUX TRANSPORTER"/>
    <property type="match status" value="1"/>
</dbReference>
<dbReference type="InterPro" id="IPR058624">
    <property type="entry name" value="MdtA-like_HH"/>
</dbReference>
<dbReference type="Gene3D" id="2.40.420.20">
    <property type="match status" value="1"/>
</dbReference>
<dbReference type="InterPro" id="IPR058625">
    <property type="entry name" value="MdtA-like_BSH"/>
</dbReference>
<dbReference type="NCBIfam" id="TIGR01730">
    <property type="entry name" value="RND_mfp"/>
    <property type="match status" value="1"/>
</dbReference>
<dbReference type="GO" id="GO:0005886">
    <property type="term" value="C:plasma membrane"/>
    <property type="evidence" value="ECO:0007669"/>
    <property type="project" value="TreeGrafter"/>
</dbReference>
<feature type="domain" description="Multidrug resistance protein MdtA-like alpha-helical hairpin" evidence="4">
    <location>
        <begin position="125"/>
        <end position="192"/>
    </location>
</feature>
<feature type="domain" description="Multidrug resistance protein MdtA-like beta-barrel" evidence="6">
    <location>
        <begin position="230"/>
        <end position="308"/>
    </location>
</feature>
<dbReference type="SUPFAM" id="SSF111369">
    <property type="entry name" value="HlyD-like secretion proteins"/>
    <property type="match status" value="1"/>
</dbReference>
<dbReference type="InterPro" id="IPR006143">
    <property type="entry name" value="RND_pump_MFP"/>
</dbReference>
<sequence length="425" mass="45235">MNDSLKDNVIHQEVEEIKKTLNIYIGMKSIKSLLVAAVSVSLVACGGGGGMPNFGNNEFPVETIGSNSASLQSTYPATIKGIQDVEVRPKVSGFITKVYVHEGQAVKTGQLLFTIDSETYQAAVRQAQASVNTARAQLNTARLTFENNKKLYDKKVIGQYELSTAQNSYATAQAALAQAQAALASAKETLSWCRVVSPTSGVVGSLPYKAGALVSASSPDPLTTVSDVSTVEVFFSMSEGDILNMTRTSGSVSAALKELPSVKLQLVNGTLYNHPGKVVKMSGVINQSTGAYSLIAHFANPERILKSGGAGQIIIPRTNNHAIVIPQEATSSVQDKLFVYKVGKDNKVYYTEIKVNPQNDGNTYIVTSGLSVGDRIVVKGLTKLSDKMEIKPVTLAEYQKSIDDAAKLGAKQGTASGFVKVMKGK</sequence>
<keyword evidence="3" id="KW-0175">Coiled coil</keyword>
<proteinExistence type="inferred from homology"/>
<dbReference type="HOGENOM" id="CLU_018816_2_1_10"/>
<evidence type="ECO:0000259" key="7">
    <source>
        <dbReference type="Pfam" id="PF25967"/>
    </source>
</evidence>
<dbReference type="Pfam" id="PF25876">
    <property type="entry name" value="HH_MFP_RND"/>
    <property type="match status" value="1"/>
</dbReference>
<protein>
    <submittedName>
        <fullName evidence="8">Efflux transporter, RND family, MFP subunit</fullName>
    </submittedName>
</protein>
<dbReference type="GO" id="GO:0030313">
    <property type="term" value="C:cell envelope"/>
    <property type="evidence" value="ECO:0007669"/>
    <property type="project" value="UniProtKB-SubCell"/>
</dbReference>
<evidence type="ECO:0000259" key="5">
    <source>
        <dbReference type="Pfam" id="PF25917"/>
    </source>
</evidence>
<organism evidence="8 9">
    <name type="scientific">Segatella salivae DSM 15606</name>
    <dbReference type="NCBI Taxonomy" id="888832"/>
    <lineage>
        <taxon>Bacteria</taxon>
        <taxon>Pseudomonadati</taxon>
        <taxon>Bacteroidota</taxon>
        <taxon>Bacteroidia</taxon>
        <taxon>Bacteroidales</taxon>
        <taxon>Prevotellaceae</taxon>
        <taxon>Segatella</taxon>
    </lineage>
</organism>